<proteinExistence type="predicted"/>
<dbReference type="CDD" id="cd13606">
    <property type="entry name" value="PBP2_ProX_like"/>
    <property type="match status" value="1"/>
</dbReference>
<dbReference type="Gene3D" id="3.40.190.120">
    <property type="entry name" value="Osmoprotection protein (prox), domain 2"/>
    <property type="match status" value="1"/>
</dbReference>
<feature type="signal peptide" evidence="1">
    <location>
        <begin position="1"/>
        <end position="33"/>
    </location>
</feature>
<sequence length="320" mass="32545">MNHSIAAAPRPRRRALVGAAAGIALALSLSACGGGGDPLADDSAEASGGVDRPLVIGSADFPESQIIAEIYAGALTAKGIEASTTPGIGAREAYVGAVEDGSADVVPDYSGNLLLFFDEDATAVSAADIAAALAEATPEGLGVLEPSEAENKDALVVTAATATEYSLTSIEDLAKVCDQLVLGAPPEFKTRAYGLPGLESTYSCTPKSFEPIADGGGPLTIQALISDQVQVADIFTTTPAIIDNGLVVLEDPKNNFIAQQVLPLINTGAVGQDAADVLNEVSAQLTTEDLIELNRAVSGDAKLEPADAAAEWLTEKGLAE</sequence>
<evidence type="ECO:0000313" key="4">
    <source>
        <dbReference type="Proteomes" id="UP001575652"/>
    </source>
</evidence>
<gene>
    <name evidence="3" type="ORF">ACETWP_04555</name>
</gene>
<evidence type="ECO:0000259" key="2">
    <source>
        <dbReference type="Pfam" id="PF04069"/>
    </source>
</evidence>
<dbReference type="PROSITE" id="PS51318">
    <property type="entry name" value="TAT"/>
    <property type="match status" value="1"/>
</dbReference>
<evidence type="ECO:0000313" key="3">
    <source>
        <dbReference type="EMBL" id="MFB0833851.1"/>
    </source>
</evidence>
<keyword evidence="4" id="KW-1185">Reference proteome</keyword>
<dbReference type="Gene3D" id="3.40.190.10">
    <property type="entry name" value="Periplasmic binding protein-like II"/>
    <property type="match status" value="1"/>
</dbReference>
<evidence type="ECO:0000256" key="1">
    <source>
        <dbReference type="SAM" id="SignalP"/>
    </source>
</evidence>
<organism evidence="3 4">
    <name type="scientific">Arthrobacter halodurans</name>
    <dbReference type="NCBI Taxonomy" id="516699"/>
    <lineage>
        <taxon>Bacteria</taxon>
        <taxon>Bacillati</taxon>
        <taxon>Actinomycetota</taxon>
        <taxon>Actinomycetes</taxon>
        <taxon>Micrococcales</taxon>
        <taxon>Micrococcaceae</taxon>
        <taxon>Arthrobacter</taxon>
    </lineage>
</organism>
<dbReference type="RefSeq" id="WP_373971029.1">
    <property type="nucleotide sequence ID" value="NZ_JBHDLJ010000003.1"/>
</dbReference>
<dbReference type="EMBL" id="JBHDLJ010000003">
    <property type="protein sequence ID" value="MFB0833851.1"/>
    <property type="molecule type" value="Genomic_DNA"/>
</dbReference>
<feature type="chain" id="PRO_5045533156" evidence="1">
    <location>
        <begin position="34"/>
        <end position="320"/>
    </location>
</feature>
<feature type="domain" description="ABC-type glycine betaine transport system substrate-binding" evidence="2">
    <location>
        <begin position="53"/>
        <end position="315"/>
    </location>
</feature>
<protein>
    <submittedName>
        <fullName evidence="3">ABC transporter substrate-binding protein</fullName>
    </submittedName>
</protein>
<accession>A0ABV4UJU5</accession>
<dbReference type="InterPro" id="IPR006311">
    <property type="entry name" value="TAT_signal"/>
</dbReference>
<dbReference type="SUPFAM" id="SSF53850">
    <property type="entry name" value="Periplasmic binding protein-like II"/>
    <property type="match status" value="1"/>
</dbReference>
<name>A0ABV4UJU5_9MICC</name>
<dbReference type="Pfam" id="PF04069">
    <property type="entry name" value="OpuAC"/>
    <property type="match status" value="1"/>
</dbReference>
<comment type="caution">
    <text evidence="3">The sequence shown here is derived from an EMBL/GenBank/DDBJ whole genome shotgun (WGS) entry which is preliminary data.</text>
</comment>
<dbReference type="InterPro" id="IPR007210">
    <property type="entry name" value="ABC_Gly_betaine_transp_sub-bd"/>
</dbReference>
<keyword evidence="1" id="KW-0732">Signal</keyword>
<reference evidence="3 4" key="1">
    <citation type="submission" date="2024-09" db="EMBL/GenBank/DDBJ databases">
        <authorList>
            <person name="Salinas-Garcia M.A."/>
            <person name="Prieme A."/>
        </authorList>
    </citation>
    <scope>NUCLEOTIDE SEQUENCE [LARGE SCALE GENOMIC DNA]</scope>
    <source>
        <strain evidence="3 4">DSM 21081</strain>
    </source>
</reference>
<dbReference type="Proteomes" id="UP001575652">
    <property type="component" value="Unassembled WGS sequence"/>
</dbReference>